<evidence type="ECO:0000259" key="1">
    <source>
        <dbReference type="PROSITE" id="PS50943"/>
    </source>
</evidence>
<dbReference type="GO" id="GO:0003677">
    <property type="term" value="F:DNA binding"/>
    <property type="evidence" value="ECO:0007669"/>
    <property type="project" value="InterPro"/>
</dbReference>
<dbReference type="InterPro" id="IPR017507">
    <property type="entry name" value="Tscrpt_reg_HipB-like"/>
</dbReference>
<organism evidence="2 3">
    <name type="scientific">Brachymonas denitrificans DSM 15123</name>
    <dbReference type="NCBI Taxonomy" id="1121117"/>
    <lineage>
        <taxon>Bacteria</taxon>
        <taxon>Pseudomonadati</taxon>
        <taxon>Pseudomonadota</taxon>
        <taxon>Betaproteobacteria</taxon>
        <taxon>Burkholderiales</taxon>
        <taxon>Comamonadaceae</taxon>
        <taxon>Brachymonas</taxon>
    </lineage>
</organism>
<proteinExistence type="predicted"/>
<dbReference type="Gene3D" id="1.10.260.40">
    <property type="entry name" value="lambda repressor-like DNA-binding domains"/>
    <property type="match status" value="1"/>
</dbReference>
<dbReference type="SUPFAM" id="SSF47413">
    <property type="entry name" value="lambda repressor-like DNA-binding domains"/>
    <property type="match status" value="1"/>
</dbReference>
<reference evidence="2 3" key="1">
    <citation type="submission" date="2016-10" db="EMBL/GenBank/DDBJ databases">
        <authorList>
            <person name="de Groot N.N."/>
        </authorList>
    </citation>
    <scope>NUCLEOTIDE SEQUENCE [LARGE SCALE GENOMIC DNA]</scope>
    <source>
        <strain evidence="2 3">DSM 15123</strain>
    </source>
</reference>
<dbReference type="OrthoDB" id="9156632at2"/>
<dbReference type="SMART" id="SM00530">
    <property type="entry name" value="HTH_XRE"/>
    <property type="match status" value="1"/>
</dbReference>
<keyword evidence="3" id="KW-1185">Reference proteome</keyword>
<name>A0A1H8FUR1_9BURK</name>
<dbReference type="InterPro" id="IPR001387">
    <property type="entry name" value="Cro/C1-type_HTH"/>
</dbReference>
<dbReference type="NCBIfam" id="TIGR03070">
    <property type="entry name" value="couple_hipB"/>
    <property type="match status" value="1"/>
</dbReference>
<sequence length="85" mass="8922">MQKLALQPIDSPQDLGLALYRARKALGLTQADVALAAGVGLRFVVELEAGKTTVRLNKVLQVVQALGARLGMQGVPLADDVAEEA</sequence>
<dbReference type="Pfam" id="PF01381">
    <property type="entry name" value="HTH_3"/>
    <property type="match status" value="1"/>
</dbReference>
<evidence type="ECO:0000313" key="3">
    <source>
        <dbReference type="Proteomes" id="UP000199531"/>
    </source>
</evidence>
<feature type="domain" description="HTH cro/C1-type" evidence="1">
    <location>
        <begin position="19"/>
        <end position="73"/>
    </location>
</feature>
<dbReference type="InterPro" id="IPR010982">
    <property type="entry name" value="Lambda_DNA-bd_dom_sf"/>
</dbReference>
<accession>A0A1H8FUR1</accession>
<dbReference type="Proteomes" id="UP000199531">
    <property type="component" value="Unassembled WGS sequence"/>
</dbReference>
<dbReference type="CDD" id="cd00093">
    <property type="entry name" value="HTH_XRE"/>
    <property type="match status" value="1"/>
</dbReference>
<dbReference type="RefSeq" id="WP_091815009.1">
    <property type="nucleotide sequence ID" value="NZ_FOCW01000001.1"/>
</dbReference>
<dbReference type="EMBL" id="FOCW01000001">
    <property type="protein sequence ID" value="SEN35379.1"/>
    <property type="molecule type" value="Genomic_DNA"/>
</dbReference>
<protein>
    <submittedName>
        <fullName evidence="2">Transcriptional regulator, y4mF family</fullName>
    </submittedName>
</protein>
<dbReference type="PROSITE" id="PS50943">
    <property type="entry name" value="HTH_CROC1"/>
    <property type="match status" value="1"/>
</dbReference>
<dbReference type="AlphaFoldDB" id="A0A1H8FUR1"/>
<gene>
    <name evidence="2" type="ORF">SAMN02745977_01191</name>
</gene>
<evidence type="ECO:0000313" key="2">
    <source>
        <dbReference type="EMBL" id="SEN35379.1"/>
    </source>
</evidence>
<dbReference type="STRING" id="1121117.SAMN02745977_01191"/>